<name>A0AAU9MJF8_9ASTR</name>
<dbReference type="AlphaFoldDB" id="A0AAU9MJF8"/>
<reference evidence="2 3" key="1">
    <citation type="submission" date="2022-01" db="EMBL/GenBank/DDBJ databases">
        <authorList>
            <person name="Xiong W."/>
            <person name="Schranz E."/>
        </authorList>
    </citation>
    <scope>NUCLEOTIDE SEQUENCE [LARGE SCALE GENOMIC DNA]</scope>
</reference>
<evidence type="ECO:0000313" key="3">
    <source>
        <dbReference type="Proteomes" id="UP001157418"/>
    </source>
</evidence>
<comment type="caution">
    <text evidence="2">The sequence shown here is derived from an EMBL/GenBank/DDBJ whole genome shotgun (WGS) entry which is preliminary data.</text>
</comment>
<protein>
    <submittedName>
        <fullName evidence="2">Uncharacterized protein</fullName>
    </submittedName>
</protein>
<proteinExistence type="predicted"/>
<accession>A0AAU9MJF8</accession>
<dbReference type="Proteomes" id="UP001157418">
    <property type="component" value="Unassembled WGS sequence"/>
</dbReference>
<feature type="region of interest" description="Disordered" evidence="1">
    <location>
        <begin position="71"/>
        <end position="95"/>
    </location>
</feature>
<organism evidence="2 3">
    <name type="scientific">Lactuca virosa</name>
    <dbReference type="NCBI Taxonomy" id="75947"/>
    <lineage>
        <taxon>Eukaryota</taxon>
        <taxon>Viridiplantae</taxon>
        <taxon>Streptophyta</taxon>
        <taxon>Embryophyta</taxon>
        <taxon>Tracheophyta</taxon>
        <taxon>Spermatophyta</taxon>
        <taxon>Magnoliopsida</taxon>
        <taxon>eudicotyledons</taxon>
        <taxon>Gunneridae</taxon>
        <taxon>Pentapetalae</taxon>
        <taxon>asterids</taxon>
        <taxon>campanulids</taxon>
        <taxon>Asterales</taxon>
        <taxon>Asteraceae</taxon>
        <taxon>Cichorioideae</taxon>
        <taxon>Cichorieae</taxon>
        <taxon>Lactucinae</taxon>
        <taxon>Lactuca</taxon>
    </lineage>
</organism>
<gene>
    <name evidence="2" type="ORF">LVIROSA_LOCUS8246</name>
</gene>
<evidence type="ECO:0000256" key="1">
    <source>
        <dbReference type="SAM" id="MobiDB-lite"/>
    </source>
</evidence>
<evidence type="ECO:0000313" key="2">
    <source>
        <dbReference type="EMBL" id="CAH1420808.1"/>
    </source>
</evidence>
<dbReference type="EMBL" id="CAKMRJ010001112">
    <property type="protein sequence ID" value="CAH1420808.1"/>
    <property type="molecule type" value="Genomic_DNA"/>
</dbReference>
<sequence>MLDNVFVKNEIISVYKKVPKLGERYVTPSIAGGKQKEKVVKEDVPAKPRSQRKLKRKAMVSVVYEEDGDNTVNDLHLEDDTINEDTMRSSNPHTS</sequence>
<keyword evidence="3" id="KW-1185">Reference proteome</keyword>